<comment type="caution">
    <text evidence="2">The sequence shown here is derived from an EMBL/GenBank/DDBJ whole genome shotgun (WGS) entry which is preliminary data.</text>
</comment>
<organism evidence="2 3">
    <name type="scientific">Trichinella pseudospiralis</name>
    <name type="common">Parasitic roundworm</name>
    <dbReference type="NCBI Taxonomy" id="6337"/>
    <lineage>
        <taxon>Eukaryota</taxon>
        <taxon>Metazoa</taxon>
        <taxon>Ecdysozoa</taxon>
        <taxon>Nematoda</taxon>
        <taxon>Enoplea</taxon>
        <taxon>Dorylaimia</taxon>
        <taxon>Trichinellida</taxon>
        <taxon>Trichinellidae</taxon>
        <taxon>Trichinella</taxon>
    </lineage>
</organism>
<accession>A0A0V1JFF5</accession>
<feature type="region of interest" description="Disordered" evidence="1">
    <location>
        <begin position="17"/>
        <end position="38"/>
    </location>
</feature>
<reference evidence="2 3" key="1">
    <citation type="submission" date="2015-01" db="EMBL/GenBank/DDBJ databases">
        <title>Evolution of Trichinella species and genotypes.</title>
        <authorList>
            <person name="Korhonen P.K."/>
            <person name="Edoardo P."/>
            <person name="Giuseppe L.R."/>
            <person name="Gasser R.B."/>
        </authorList>
    </citation>
    <scope>NUCLEOTIDE SEQUENCE [LARGE SCALE GENOMIC DNA]</scope>
    <source>
        <strain evidence="2">ISS588</strain>
    </source>
</reference>
<dbReference type="EMBL" id="JYDS01000008">
    <property type="protein sequence ID" value="KRZ33597.1"/>
    <property type="molecule type" value="Genomic_DNA"/>
</dbReference>
<proteinExistence type="predicted"/>
<name>A0A0V1JFF5_TRIPS</name>
<dbReference type="Proteomes" id="UP000054805">
    <property type="component" value="Unassembled WGS sequence"/>
</dbReference>
<sequence length="110" mass="12562">MSMLSVALAQRGQLHDSLSTGVRRQTIKPPNRPNLHQPPHSLQLIGKYLINGMDLCGISDSKCKQRFQKRQSRLDNISNRLCQRLMTLFSAIDRHVPVLNYKPTNLIKVD</sequence>
<protein>
    <submittedName>
        <fullName evidence="2">Uncharacterized protein</fullName>
    </submittedName>
</protein>
<dbReference type="AlphaFoldDB" id="A0A0V1JFF5"/>
<keyword evidence="3" id="KW-1185">Reference proteome</keyword>
<evidence type="ECO:0000256" key="1">
    <source>
        <dbReference type="SAM" id="MobiDB-lite"/>
    </source>
</evidence>
<gene>
    <name evidence="2" type="ORF">T4B_8241</name>
</gene>
<evidence type="ECO:0000313" key="3">
    <source>
        <dbReference type="Proteomes" id="UP000054805"/>
    </source>
</evidence>
<evidence type="ECO:0000313" key="2">
    <source>
        <dbReference type="EMBL" id="KRZ33597.1"/>
    </source>
</evidence>